<dbReference type="EMBL" id="ML996688">
    <property type="protein sequence ID" value="KAF2404145.1"/>
    <property type="molecule type" value="Genomic_DNA"/>
</dbReference>
<proteinExistence type="predicted"/>
<evidence type="ECO:0000313" key="3">
    <source>
        <dbReference type="Proteomes" id="UP000799640"/>
    </source>
</evidence>
<evidence type="ECO:0000313" key="2">
    <source>
        <dbReference type="EMBL" id="KAF2404145.1"/>
    </source>
</evidence>
<dbReference type="AlphaFoldDB" id="A0A6G1I832"/>
<protein>
    <submittedName>
        <fullName evidence="2">Uncharacterized protein</fullName>
    </submittedName>
</protein>
<evidence type="ECO:0000256" key="1">
    <source>
        <dbReference type="SAM" id="MobiDB-lite"/>
    </source>
</evidence>
<organism evidence="2 3">
    <name type="scientific">Trichodelitschia bisporula</name>
    <dbReference type="NCBI Taxonomy" id="703511"/>
    <lineage>
        <taxon>Eukaryota</taxon>
        <taxon>Fungi</taxon>
        <taxon>Dikarya</taxon>
        <taxon>Ascomycota</taxon>
        <taxon>Pezizomycotina</taxon>
        <taxon>Dothideomycetes</taxon>
        <taxon>Dothideomycetes incertae sedis</taxon>
        <taxon>Phaeotrichales</taxon>
        <taxon>Phaeotrichaceae</taxon>
        <taxon>Trichodelitschia</taxon>
    </lineage>
</organism>
<keyword evidence="3" id="KW-1185">Reference proteome</keyword>
<sequence length="153" mass="16289">MREVSTGREYTAVRRSLAVVPRRTPTAMALATALPRPHPGLVRHTSRSTPHQPTPTPLLTSNNNRSNQRLPIALPPCLRFKPSSRSTIQVAGSTAARNRSRAECAASGPLASPKADGVIPARVLITPRPLTGICPGILPQREVCGATSWHGAV</sequence>
<gene>
    <name evidence="2" type="ORF">EJ06DRAFT_526247</name>
</gene>
<feature type="region of interest" description="Disordered" evidence="1">
    <location>
        <begin position="37"/>
        <end position="66"/>
    </location>
</feature>
<dbReference type="Proteomes" id="UP000799640">
    <property type="component" value="Unassembled WGS sequence"/>
</dbReference>
<name>A0A6G1I832_9PEZI</name>
<accession>A0A6G1I832</accession>
<reference evidence="2" key="1">
    <citation type="journal article" date="2020" name="Stud. Mycol.">
        <title>101 Dothideomycetes genomes: a test case for predicting lifestyles and emergence of pathogens.</title>
        <authorList>
            <person name="Haridas S."/>
            <person name="Albert R."/>
            <person name="Binder M."/>
            <person name="Bloem J."/>
            <person name="Labutti K."/>
            <person name="Salamov A."/>
            <person name="Andreopoulos B."/>
            <person name="Baker S."/>
            <person name="Barry K."/>
            <person name="Bills G."/>
            <person name="Bluhm B."/>
            <person name="Cannon C."/>
            <person name="Castanera R."/>
            <person name="Culley D."/>
            <person name="Daum C."/>
            <person name="Ezra D."/>
            <person name="Gonzalez J."/>
            <person name="Henrissat B."/>
            <person name="Kuo A."/>
            <person name="Liang C."/>
            <person name="Lipzen A."/>
            <person name="Lutzoni F."/>
            <person name="Magnuson J."/>
            <person name="Mondo S."/>
            <person name="Nolan M."/>
            <person name="Ohm R."/>
            <person name="Pangilinan J."/>
            <person name="Park H.-J."/>
            <person name="Ramirez L."/>
            <person name="Alfaro M."/>
            <person name="Sun H."/>
            <person name="Tritt A."/>
            <person name="Yoshinaga Y."/>
            <person name="Zwiers L.-H."/>
            <person name="Turgeon B."/>
            <person name="Goodwin S."/>
            <person name="Spatafora J."/>
            <person name="Crous P."/>
            <person name="Grigoriev I."/>
        </authorList>
    </citation>
    <scope>NUCLEOTIDE SEQUENCE</scope>
    <source>
        <strain evidence="2">CBS 262.69</strain>
    </source>
</reference>